<feature type="region of interest" description="Disordered" evidence="2">
    <location>
        <begin position="588"/>
        <end position="615"/>
    </location>
</feature>
<dbReference type="InterPro" id="IPR040676">
    <property type="entry name" value="DUF5641"/>
</dbReference>
<feature type="coiled-coil region" evidence="1">
    <location>
        <begin position="74"/>
        <end position="152"/>
    </location>
</feature>
<evidence type="ECO:0000313" key="3">
    <source>
        <dbReference type="EMBL" id="CAB4003884.1"/>
    </source>
</evidence>
<feature type="compositionally biased region" description="Pro residues" evidence="2">
    <location>
        <begin position="599"/>
        <end position="608"/>
    </location>
</feature>
<dbReference type="PANTHER" id="PTHR47331">
    <property type="entry name" value="PHD-TYPE DOMAIN-CONTAINING PROTEIN"/>
    <property type="match status" value="1"/>
</dbReference>
<feature type="compositionally biased region" description="Polar residues" evidence="2">
    <location>
        <begin position="30"/>
        <end position="59"/>
    </location>
</feature>
<dbReference type="InterPro" id="IPR008042">
    <property type="entry name" value="Retrotrans_Pao"/>
</dbReference>
<dbReference type="CDD" id="cd01644">
    <property type="entry name" value="RT_pepA17"/>
    <property type="match status" value="1"/>
</dbReference>
<feature type="compositionally biased region" description="Basic and acidic residues" evidence="2">
    <location>
        <begin position="1423"/>
        <end position="1434"/>
    </location>
</feature>
<keyword evidence="4" id="KW-1185">Reference proteome</keyword>
<dbReference type="Pfam" id="PF05380">
    <property type="entry name" value="Peptidase_A17"/>
    <property type="match status" value="1"/>
</dbReference>
<gene>
    <name evidence="3" type="ORF">PACLA_8A041302</name>
</gene>
<dbReference type="EMBL" id="CACRXK020004753">
    <property type="protein sequence ID" value="CAB4003884.1"/>
    <property type="molecule type" value="Genomic_DNA"/>
</dbReference>
<evidence type="ECO:0000313" key="4">
    <source>
        <dbReference type="Proteomes" id="UP001152795"/>
    </source>
</evidence>
<sequence length="1687" mass="193383">MSKSKDGESIITQLESITNQDQSLWMAEKQPSTDVNKGDETNMSVRSKTKSKQSGVSSISTARKAAILSKKFEAEKAALRLKLLEEESVQCQEEENELQILQQKQRLQEEEQKRLQADLEKAKVQAERRKKWRELQQQARESQLEYEHAVNEEECMREEENRSMRQGLVELLGSETLEDRVMRLGQDETRNDNQDNLLSGPEQPLDRQNTTHTIPGTNGDNQVHSVRARDIQGTINETVYNPEQANRFRAENTIPNLSQPKIQKETAPTESLLEKMLPTLIKMERPKLPVFDGNPVDYARFKACVKVEIERKGVYDNVEKLKFLLDAVTGSAKSCLKRFIPGSERYKEAWQALDNRFGQPDVVVAAAKKKIDEFPDIPTENAEKIREYQELVSELVGVYKELDFAHELKAQLPESYVKRLPTRLCARWGEKVEGKPELSTWEEFAIWLEKEAKLCEGKQRWMPEKRERRKSSWQSGSYKDTRGDRYKSGVFAGAMHESSNRNRPRTVAKCPIHESGKHTLQECRKFTNMSVDEKEKLMLANRLCLSCLTPGHRLSQCEVKVKCRVESCGMRHHTLVHEVDKRFIERAKAKKQEHGTAKSPPPPSPPPTNEQNVGFYGKTGYYGKGQALVEVLPVVFYGKNGERQTVMVLRDNGCNTTLMDEELAVELGLEGREIGLELQGINSQRVVSSKHISKCQIARVGKEDKKLYLRDIKTIKELNGPDQKLRWSELKRDFPHLRDLDIHDTDTNPVQVIVGTNNSELILPRRIVKPEQVSDRDQYPYAVESRLGWAVTNWLPGRTVSQYSTMKVYHREVNVDDDLKRLVLAQSAVDAIGVIKVANPVRSIEDKRALEVMEQSTRKIENEDAYESGLLWREKEPNLPNNYEMALQRLHSLNKKFKSRPEMRERYSKSIKEDVGKGFVKKLTKEEINQTSDVIWYLPHRYVINPKKPQRLRRVYDASAKYQGQSLNDNIYTGPDMLSSLLGVLLRFCEGQIALAADVKEMYHMLRLPDRDKPALRFLWHDNEDALEPDVYQFERTVFGEVSAPSRANYTMRRNAEENGADLPLGVRAVEKHFYMDDGLPSTNSQQEAIEIRKQMTELLRRGGFYLHKWLTNDPEVLATIPSEERSPRFLELTDGKLPTDRALGLIWDAEEDTLKFTGPAGTPGKTKRQILSQSFSIWDPRGLILPFSIRAKMLLQKLHRKKIGWDDEINDDELKEWFAWCEEVKELSNIEIPRALMGKPCKDMSSEIHVFCDASQESYGACAYLRCEFEDGTVECRLIAGKGRVAPLKAHSICRLELMGALIGARLAETVVKELTIEINAVVFWSDSTTVLHWIKQISSSYKAFVGNRVSEIHSVVHELETKLGADTVSWRYVPTDVNPADDISRGLSPSELTMGHRYLSGPEFLKTERENWPKNKVNPPSERDTEERKETKWTGTFQEKTPLISWNRFSCLGKLRRVMAYVLRFVTNLRKKTDARMFGHLSIGELNVAHDFLVKKAQSESFEEELKVLQKGSDVSKRSRLKAFDPRIERGFLVVGGRINRAAIPYESRHPVILDPKHHLTHLIIDEMHREYHHPPTEHLLNLIRQKYWVIHGRQMVRNRKFKCGYCRRQSVKPHVQKMGNLPACRLEAVYPGADKVVRVVMVKTPQGEYKRSVTRLCLLEEVDSDDGCLGGSSTGGGDVPASGD</sequence>
<dbReference type="InterPro" id="IPR043502">
    <property type="entry name" value="DNA/RNA_pol_sf"/>
</dbReference>
<feature type="region of interest" description="Disordered" evidence="2">
    <location>
        <begin position="21"/>
        <end position="59"/>
    </location>
</feature>
<accession>A0A6S7HFG8</accession>
<protein>
    <submittedName>
        <fullName evidence="3">Uncharacterized protein</fullName>
    </submittedName>
</protein>
<organism evidence="3 4">
    <name type="scientific">Paramuricea clavata</name>
    <name type="common">Red gorgonian</name>
    <name type="synonym">Violescent sea-whip</name>
    <dbReference type="NCBI Taxonomy" id="317549"/>
    <lineage>
        <taxon>Eukaryota</taxon>
        <taxon>Metazoa</taxon>
        <taxon>Cnidaria</taxon>
        <taxon>Anthozoa</taxon>
        <taxon>Octocorallia</taxon>
        <taxon>Malacalcyonacea</taxon>
        <taxon>Plexauridae</taxon>
        <taxon>Paramuricea</taxon>
    </lineage>
</organism>
<proteinExistence type="predicted"/>
<name>A0A6S7HFG8_PARCT</name>
<dbReference type="Pfam" id="PF18701">
    <property type="entry name" value="DUF5641"/>
    <property type="match status" value="1"/>
</dbReference>
<dbReference type="OrthoDB" id="5979785at2759"/>
<dbReference type="InterPro" id="IPR043128">
    <property type="entry name" value="Rev_trsase/Diguanyl_cyclase"/>
</dbReference>
<dbReference type="PANTHER" id="PTHR47331:SF1">
    <property type="entry name" value="GAG-LIKE PROTEIN"/>
    <property type="match status" value="1"/>
</dbReference>
<dbReference type="Gene3D" id="3.10.10.10">
    <property type="entry name" value="HIV Type 1 Reverse Transcriptase, subunit A, domain 1"/>
    <property type="match status" value="1"/>
</dbReference>
<dbReference type="Pfam" id="PF03564">
    <property type="entry name" value="DUF1759"/>
    <property type="match status" value="1"/>
</dbReference>
<dbReference type="Proteomes" id="UP001152795">
    <property type="component" value="Unassembled WGS sequence"/>
</dbReference>
<evidence type="ECO:0000256" key="1">
    <source>
        <dbReference type="SAM" id="Coils"/>
    </source>
</evidence>
<dbReference type="Gene3D" id="3.30.70.270">
    <property type="match status" value="1"/>
</dbReference>
<reference evidence="3" key="1">
    <citation type="submission" date="2020-04" db="EMBL/GenBank/DDBJ databases">
        <authorList>
            <person name="Alioto T."/>
            <person name="Alioto T."/>
            <person name="Gomez Garrido J."/>
        </authorList>
    </citation>
    <scope>NUCLEOTIDE SEQUENCE</scope>
    <source>
        <strain evidence="3">A484AB</strain>
    </source>
</reference>
<dbReference type="InterPro" id="IPR005312">
    <property type="entry name" value="DUF1759"/>
</dbReference>
<feature type="region of interest" description="Disordered" evidence="2">
    <location>
        <begin position="1411"/>
        <end position="1434"/>
    </location>
</feature>
<feature type="region of interest" description="Disordered" evidence="2">
    <location>
        <begin position="187"/>
        <end position="207"/>
    </location>
</feature>
<comment type="caution">
    <text evidence="3">The sequence shown here is derived from an EMBL/GenBank/DDBJ whole genome shotgun (WGS) entry which is preliminary data.</text>
</comment>
<evidence type="ECO:0000256" key="2">
    <source>
        <dbReference type="SAM" id="MobiDB-lite"/>
    </source>
</evidence>
<dbReference type="SUPFAM" id="SSF56672">
    <property type="entry name" value="DNA/RNA polymerases"/>
    <property type="match status" value="1"/>
</dbReference>
<keyword evidence="1" id="KW-0175">Coiled coil</keyword>